<dbReference type="OrthoDB" id="9809318at2"/>
<reference evidence="6 9" key="2">
    <citation type="submission" date="2019-07" db="EMBL/GenBank/DDBJ databases">
        <title>Whole genome shotgun sequence of Enterococcus thailandicus NBRC 101867.</title>
        <authorList>
            <person name="Hosoyama A."/>
            <person name="Uohara A."/>
            <person name="Ohji S."/>
            <person name="Ichikawa N."/>
        </authorList>
    </citation>
    <scope>NUCLEOTIDE SEQUENCE [LARGE SCALE GENOMIC DNA]</scope>
    <source>
        <strain evidence="6 9">NBRC 101867</strain>
    </source>
</reference>
<dbReference type="GO" id="GO:0000156">
    <property type="term" value="F:phosphorelay response regulator activity"/>
    <property type="evidence" value="ECO:0007669"/>
    <property type="project" value="InterPro"/>
</dbReference>
<dbReference type="PATRIC" id="fig|417368.6.peg.1916"/>
<dbReference type="PROSITE" id="PS50930">
    <property type="entry name" value="HTH_LYTTR"/>
    <property type="match status" value="1"/>
</dbReference>
<dbReference type="Pfam" id="PF00072">
    <property type="entry name" value="Response_reg"/>
    <property type="match status" value="1"/>
</dbReference>
<evidence type="ECO:0000259" key="5">
    <source>
        <dbReference type="PROSITE" id="PS50930"/>
    </source>
</evidence>
<feature type="domain" description="HTH LytTR-type" evidence="5">
    <location>
        <begin position="144"/>
        <end position="242"/>
    </location>
</feature>
<evidence type="ECO:0000313" key="8">
    <source>
        <dbReference type="Proteomes" id="UP000078516"/>
    </source>
</evidence>
<name>A0A179EV97_ENTTH</name>
<protein>
    <submittedName>
        <fullName evidence="7">DNA-binding response regulator</fullName>
    </submittedName>
</protein>
<dbReference type="InterPro" id="IPR007492">
    <property type="entry name" value="LytTR_DNA-bd_dom"/>
</dbReference>
<dbReference type="GeneID" id="77486381"/>
<evidence type="ECO:0000313" key="6">
    <source>
        <dbReference type="EMBL" id="GEK36978.1"/>
    </source>
</evidence>
<dbReference type="SUPFAM" id="SSF52172">
    <property type="entry name" value="CheY-like"/>
    <property type="match status" value="1"/>
</dbReference>
<dbReference type="Proteomes" id="UP000321361">
    <property type="component" value="Unassembled WGS sequence"/>
</dbReference>
<keyword evidence="7" id="KW-0238">DNA-binding</keyword>
<dbReference type="EMBL" id="LWMN01000002">
    <property type="protein sequence ID" value="OAQ56723.1"/>
    <property type="molecule type" value="Genomic_DNA"/>
</dbReference>
<sequence length="242" mass="28199">MIPIYICEKDPRQLEIITTVIKNQITLEDLNSQVAVSSTDPNELLEIARRRTADFGIYFLDTEIQSHELTGITLGKEIRQMDPLGKIIYVTANSDFSLEILKNRIEPTDYILKEDVFELKDRLEHILSKIVLNFHNSQPQKDIFKLEFNGEIKFLPLDEIQYFSTSAVTPHKLEVHMTHAHLQFYDKIKDIEKKNNYFIRCHKSYVINKLNIRTIDKKKREVTLANGETVPISIRGLKKIIS</sequence>
<keyword evidence="8" id="KW-1185">Reference proteome</keyword>
<dbReference type="PANTHER" id="PTHR37299">
    <property type="entry name" value="TRANSCRIPTIONAL REGULATOR-RELATED"/>
    <property type="match status" value="1"/>
</dbReference>
<reference evidence="7 8" key="1">
    <citation type="submission" date="2016-04" db="EMBL/GenBank/DDBJ databases">
        <title>Draft genome of an Enterococcus thailandicus strain isolated from bovine feces.</title>
        <authorList>
            <person name="Beukers A.G."/>
            <person name="Zaheer R."/>
            <person name="Goji N."/>
            <person name="Cook S.R."/>
            <person name="Amoako K."/>
            <person name="Chaves A.V."/>
            <person name="Ward M.P."/>
            <person name="Mcallister T.A."/>
        </authorList>
    </citation>
    <scope>NUCLEOTIDE SEQUENCE [LARGE SCALE GENOMIC DNA]</scope>
    <source>
        <strain evidence="7 8">F0711D 46</strain>
    </source>
</reference>
<evidence type="ECO:0000313" key="7">
    <source>
        <dbReference type="EMBL" id="OAQ56723.1"/>
    </source>
</evidence>
<organism evidence="7 8">
    <name type="scientific">Enterococcus thailandicus</name>
    <dbReference type="NCBI Taxonomy" id="417368"/>
    <lineage>
        <taxon>Bacteria</taxon>
        <taxon>Bacillati</taxon>
        <taxon>Bacillota</taxon>
        <taxon>Bacilli</taxon>
        <taxon>Lactobacillales</taxon>
        <taxon>Enterococcaceae</taxon>
        <taxon>Enterococcus</taxon>
    </lineage>
</organism>
<dbReference type="InterPro" id="IPR001789">
    <property type="entry name" value="Sig_transdc_resp-reg_receiver"/>
</dbReference>
<dbReference type="InterPro" id="IPR046947">
    <property type="entry name" value="LytR-like"/>
</dbReference>
<dbReference type="SMART" id="SM00850">
    <property type="entry name" value="LytTR"/>
    <property type="match status" value="1"/>
</dbReference>
<comment type="caution">
    <text evidence="7">The sequence shown here is derived from an EMBL/GenBank/DDBJ whole genome shotgun (WGS) entry which is preliminary data.</text>
</comment>
<proteinExistence type="predicted"/>
<evidence type="ECO:0000256" key="1">
    <source>
        <dbReference type="ARBA" id="ARBA00022490"/>
    </source>
</evidence>
<evidence type="ECO:0000256" key="2">
    <source>
        <dbReference type="ARBA" id="ARBA00023012"/>
    </source>
</evidence>
<evidence type="ECO:0000313" key="9">
    <source>
        <dbReference type="Proteomes" id="UP000321361"/>
    </source>
</evidence>
<evidence type="ECO:0000256" key="4">
    <source>
        <dbReference type="ARBA" id="ARBA00037164"/>
    </source>
</evidence>
<dbReference type="InterPro" id="IPR011006">
    <property type="entry name" value="CheY-like_superfamily"/>
</dbReference>
<dbReference type="GO" id="GO:0003677">
    <property type="term" value="F:DNA binding"/>
    <property type="evidence" value="ECO:0007669"/>
    <property type="project" value="UniProtKB-KW"/>
</dbReference>
<dbReference type="Gene3D" id="3.40.50.2300">
    <property type="match status" value="1"/>
</dbReference>
<evidence type="ECO:0000256" key="3">
    <source>
        <dbReference type="ARBA" id="ARBA00023159"/>
    </source>
</evidence>
<dbReference type="KEGG" id="eth:CK496_01860"/>
<dbReference type="SMART" id="SM00448">
    <property type="entry name" value="REC"/>
    <property type="match status" value="1"/>
</dbReference>
<accession>A0A179EV97</accession>
<gene>
    <name evidence="6" type="primary">agrA</name>
    <name evidence="7" type="ORF">A6E74_11335</name>
    <name evidence="6" type="ORF">ETH01_12650</name>
</gene>
<dbReference type="PANTHER" id="PTHR37299:SF3">
    <property type="entry name" value="STAGE 0 SPORULATION PROTEIN A HOMOLOG"/>
    <property type="match status" value="1"/>
</dbReference>
<keyword evidence="2" id="KW-0902">Two-component regulatory system</keyword>
<dbReference type="AlphaFoldDB" id="A0A179EV97"/>
<dbReference type="RefSeq" id="WP_067481371.1">
    <property type="nucleotide sequence ID" value="NZ_BJUG01000005.1"/>
</dbReference>
<dbReference type="Pfam" id="PF04397">
    <property type="entry name" value="LytTR"/>
    <property type="match status" value="1"/>
</dbReference>
<dbReference type="Proteomes" id="UP000078516">
    <property type="component" value="Unassembled WGS sequence"/>
</dbReference>
<dbReference type="Gene3D" id="2.40.50.1020">
    <property type="entry name" value="LytTr DNA-binding domain"/>
    <property type="match status" value="1"/>
</dbReference>
<keyword evidence="1" id="KW-0963">Cytoplasm</keyword>
<dbReference type="EMBL" id="BJUG01000005">
    <property type="protein sequence ID" value="GEK36978.1"/>
    <property type="molecule type" value="Genomic_DNA"/>
</dbReference>
<comment type="function">
    <text evidence="4">Required for high-level post-exponential phase expression of a series of secreted proteins.</text>
</comment>
<keyword evidence="3" id="KW-0010">Activator</keyword>